<organism evidence="9 10">
    <name type="scientific">Tetraparma gracilis</name>
    <dbReference type="NCBI Taxonomy" id="2962635"/>
    <lineage>
        <taxon>Eukaryota</taxon>
        <taxon>Sar</taxon>
        <taxon>Stramenopiles</taxon>
        <taxon>Ochrophyta</taxon>
        <taxon>Bolidophyceae</taxon>
        <taxon>Parmales</taxon>
        <taxon>Triparmaceae</taxon>
        <taxon>Tetraparma</taxon>
    </lineage>
</organism>
<feature type="region of interest" description="Disordered" evidence="6">
    <location>
        <begin position="234"/>
        <end position="261"/>
    </location>
</feature>
<feature type="domain" description="Sodium/calcium exchanger membrane region" evidence="8">
    <location>
        <begin position="55"/>
        <end position="197"/>
    </location>
</feature>
<evidence type="ECO:0000256" key="4">
    <source>
        <dbReference type="ARBA" id="ARBA00022989"/>
    </source>
</evidence>
<dbReference type="InterPro" id="IPR051359">
    <property type="entry name" value="CaCA_antiporter"/>
</dbReference>
<protein>
    <recommendedName>
        <fullName evidence="8">Sodium/calcium exchanger membrane region domain-containing protein</fullName>
    </recommendedName>
</protein>
<feature type="transmembrane region" description="Helical" evidence="7">
    <location>
        <begin position="467"/>
        <end position="488"/>
    </location>
</feature>
<keyword evidence="2" id="KW-0813">Transport</keyword>
<feature type="domain" description="Sodium/calcium exchanger membrane region" evidence="8">
    <location>
        <begin position="403"/>
        <end position="552"/>
    </location>
</feature>
<evidence type="ECO:0000256" key="3">
    <source>
        <dbReference type="ARBA" id="ARBA00022692"/>
    </source>
</evidence>
<feature type="transmembrane region" description="Helical" evidence="7">
    <location>
        <begin position="123"/>
        <end position="142"/>
    </location>
</feature>
<feature type="compositionally biased region" description="Polar residues" evidence="6">
    <location>
        <begin position="237"/>
        <end position="260"/>
    </location>
</feature>
<dbReference type="InterPro" id="IPR044880">
    <property type="entry name" value="NCX_ion-bd_dom_sf"/>
</dbReference>
<evidence type="ECO:0000313" key="10">
    <source>
        <dbReference type="Proteomes" id="UP001165060"/>
    </source>
</evidence>
<keyword evidence="10" id="KW-1185">Reference proteome</keyword>
<dbReference type="EMBL" id="BRYB01001423">
    <property type="protein sequence ID" value="GMI25449.1"/>
    <property type="molecule type" value="Genomic_DNA"/>
</dbReference>
<sequence length="557" mass="60025">MSNSSTCADLYGFPASEQCSMARDLCGDDSLLNYEAMYHCSSSGQQPLVLVGLILYLLYAIMLLASTADNWFVVELQTLSSVLKLSDDVAGVTLLALGNGAPDVFTAVVGLGQDDFQLALSDLMGGGIFINTIVLGSVLLVTEPSQLAVDKTPFLRDLFMYTLCTGAIFVVSLDGRVDLIEALSFIVGYIGYIAVVLLSNGKPEPTQLDLEGGKEDLYDDIDSVDDALAEQLIDPASSGSRPPSVNSLGSRGISRNSGVSRDSFRPYTAESHFTHHANPIQEDDSRLLGWNDFPEREADGLLACVLWWSEYPLSVLRHLSIPAADLFWDRQRRVLSALTPILSFQLIILVLKGASGFSLTLSLGSLHLNLALAVFLLSVLVSAALFYFSNDEHHPPFFNVSVVFAFIMSVVWLDLIANEIVAMLETIGLLMGVSTSILGLTVLAWGNSVGDLVADTATAKAGKVRTAIASCFGSPLLSALVGLGVALTVTTTTTEGGWVKTTIDTQNLVGMITLLGVLASSGAVFWRFDFKPPREYAYYLFGVYFVFLVVSVLLEVW</sequence>
<dbReference type="InterPro" id="IPR004837">
    <property type="entry name" value="NaCa_Exmemb"/>
</dbReference>
<name>A0ABQ6MFL8_9STRA</name>
<evidence type="ECO:0000256" key="5">
    <source>
        <dbReference type="ARBA" id="ARBA00023136"/>
    </source>
</evidence>
<comment type="subcellular location">
    <subcellularLocation>
        <location evidence="1">Membrane</location>
        <topology evidence="1">Multi-pass membrane protein</topology>
    </subcellularLocation>
</comment>
<feature type="transmembrane region" description="Helical" evidence="7">
    <location>
        <begin position="179"/>
        <end position="198"/>
    </location>
</feature>
<dbReference type="Proteomes" id="UP001165060">
    <property type="component" value="Unassembled WGS sequence"/>
</dbReference>
<reference evidence="9 10" key="1">
    <citation type="journal article" date="2023" name="Commun. Biol.">
        <title>Genome analysis of Parmales, the sister group of diatoms, reveals the evolutionary specialization of diatoms from phago-mixotrophs to photoautotrophs.</title>
        <authorList>
            <person name="Ban H."/>
            <person name="Sato S."/>
            <person name="Yoshikawa S."/>
            <person name="Yamada K."/>
            <person name="Nakamura Y."/>
            <person name="Ichinomiya M."/>
            <person name="Sato N."/>
            <person name="Blanc-Mathieu R."/>
            <person name="Endo H."/>
            <person name="Kuwata A."/>
            <person name="Ogata H."/>
        </authorList>
    </citation>
    <scope>NUCLEOTIDE SEQUENCE [LARGE SCALE GENOMIC DNA]</scope>
</reference>
<feature type="transmembrane region" description="Helical" evidence="7">
    <location>
        <begin position="427"/>
        <end position="446"/>
    </location>
</feature>
<dbReference type="Gene3D" id="1.20.1420.30">
    <property type="entry name" value="NCX, central ion-binding region"/>
    <property type="match status" value="2"/>
</dbReference>
<comment type="caution">
    <text evidence="9">The sequence shown here is derived from an EMBL/GenBank/DDBJ whole genome shotgun (WGS) entry which is preliminary data.</text>
</comment>
<evidence type="ECO:0000259" key="8">
    <source>
        <dbReference type="Pfam" id="PF01699"/>
    </source>
</evidence>
<keyword evidence="4 7" id="KW-1133">Transmembrane helix</keyword>
<dbReference type="PANTHER" id="PTHR12266:SF0">
    <property type="entry name" value="MITOCHONDRIAL SODIUM_CALCIUM EXCHANGER PROTEIN"/>
    <property type="match status" value="1"/>
</dbReference>
<dbReference type="Pfam" id="PF01699">
    <property type="entry name" value="Na_Ca_ex"/>
    <property type="match status" value="2"/>
</dbReference>
<feature type="transmembrane region" description="Helical" evidence="7">
    <location>
        <begin position="536"/>
        <end position="554"/>
    </location>
</feature>
<evidence type="ECO:0000256" key="7">
    <source>
        <dbReference type="SAM" id="Phobius"/>
    </source>
</evidence>
<accession>A0ABQ6MFL8</accession>
<evidence type="ECO:0000256" key="6">
    <source>
        <dbReference type="SAM" id="MobiDB-lite"/>
    </source>
</evidence>
<keyword evidence="5 7" id="KW-0472">Membrane</keyword>
<proteinExistence type="predicted"/>
<feature type="transmembrane region" description="Helical" evidence="7">
    <location>
        <begin position="397"/>
        <end position="415"/>
    </location>
</feature>
<evidence type="ECO:0000256" key="2">
    <source>
        <dbReference type="ARBA" id="ARBA00022448"/>
    </source>
</evidence>
<keyword evidence="3 7" id="KW-0812">Transmembrane</keyword>
<evidence type="ECO:0000313" key="9">
    <source>
        <dbReference type="EMBL" id="GMI25449.1"/>
    </source>
</evidence>
<feature type="transmembrane region" description="Helical" evidence="7">
    <location>
        <begin position="508"/>
        <end position="529"/>
    </location>
</feature>
<feature type="transmembrane region" description="Helical" evidence="7">
    <location>
        <begin position="47"/>
        <end position="68"/>
    </location>
</feature>
<evidence type="ECO:0000256" key="1">
    <source>
        <dbReference type="ARBA" id="ARBA00004141"/>
    </source>
</evidence>
<feature type="transmembrane region" description="Helical" evidence="7">
    <location>
        <begin position="334"/>
        <end position="354"/>
    </location>
</feature>
<feature type="transmembrane region" description="Helical" evidence="7">
    <location>
        <begin position="366"/>
        <end position="388"/>
    </location>
</feature>
<gene>
    <name evidence="9" type="ORF">TeGR_g12698</name>
</gene>
<dbReference type="PANTHER" id="PTHR12266">
    <property type="entry name" value="NA+/CA2+ K+ INDEPENDENT EXCHANGER"/>
    <property type="match status" value="1"/>
</dbReference>